<sequence>MSHNCTLPEDKKEKSRYENNWRNLILISGVHPRTSEIFQTKMEIEAERQRHLNSKYKFMIHPFSKFKIYYDIYFLVVNVVSTLVCVDLMTKNPYEAQTRIFVTAYAIPHWLDVIMYFLTGRIKDNRLDVVLNPKKVCKMYLKSTFIIDFTFVFTILMVNWFANEVEGCDVTLKVLVFLQLFSMPLRINKFMLVMDFLKIQIKGFYSCIFGIVYYWWMIDMLADYKIMLTKFIIHFNYSDETFRNQSTTYRYETSGMEYFTRSLNRHIQCFYWSMTMVSEEIIIWFEQLICFLFIVIGSVAHLFMVIIILLYILSKFESRTKFDSLLNQVENYAEDKKLPKPIKDRLMQYYTHKFRNRYFNEANIMSMSSDGLVEDVHKHICRKVIRIPFFSPLTQKEISSILKYFEVELYMPKDIIYYNGSLVDYIYFISSGTVAAYTISGLEAYHLGDGDFFGFLDIIGSEFRRETTTISLEITEIFKIRYQHVFEHFNNFPGLLRSMEIESKKRKSIIQDLEKKFKESILKTKFNSIAEYPEQ</sequence>
<dbReference type="CDD" id="cd00038">
    <property type="entry name" value="CAP_ED"/>
    <property type="match status" value="1"/>
</dbReference>
<feature type="transmembrane region" description="Helical" evidence="1">
    <location>
        <begin position="199"/>
        <end position="218"/>
    </location>
</feature>
<dbReference type="Gene3D" id="1.10.287.630">
    <property type="entry name" value="Helix hairpin bin"/>
    <property type="match status" value="1"/>
</dbReference>
<dbReference type="SUPFAM" id="SSF51206">
    <property type="entry name" value="cAMP-binding domain-like"/>
    <property type="match status" value="1"/>
</dbReference>
<dbReference type="Gene3D" id="2.60.120.10">
    <property type="entry name" value="Jelly Rolls"/>
    <property type="match status" value="1"/>
</dbReference>
<accession>A0A9P0AZS1</accession>
<keyword evidence="4" id="KW-1185">Reference proteome</keyword>
<dbReference type="InterPro" id="IPR051413">
    <property type="entry name" value="K/Na_HCN_channel"/>
</dbReference>
<feature type="transmembrane region" description="Helical" evidence="1">
    <location>
        <begin position="68"/>
        <end position="90"/>
    </location>
</feature>
<dbReference type="AlphaFoldDB" id="A0A9P0AZS1"/>
<dbReference type="InterPro" id="IPR014710">
    <property type="entry name" value="RmlC-like_jellyroll"/>
</dbReference>
<dbReference type="PANTHER" id="PTHR45689:SF14">
    <property type="entry name" value="CYCLIC NUCLEOTIDE-GATED CATION CHANNEL SUBUNIT A-LIKE PROTEIN"/>
    <property type="match status" value="1"/>
</dbReference>
<dbReference type="PANTHER" id="PTHR45689">
    <property type="entry name" value="I[[H]] CHANNEL, ISOFORM E"/>
    <property type="match status" value="1"/>
</dbReference>
<evidence type="ECO:0000259" key="2">
    <source>
        <dbReference type="SMART" id="SM00100"/>
    </source>
</evidence>
<reference evidence="3" key="1">
    <citation type="submission" date="2021-12" db="EMBL/GenBank/DDBJ databases">
        <authorList>
            <person name="King R."/>
        </authorList>
    </citation>
    <scope>NUCLEOTIDE SEQUENCE</scope>
</reference>
<dbReference type="OrthoDB" id="2021138at2759"/>
<organism evidence="3 4">
    <name type="scientific">Brassicogethes aeneus</name>
    <name type="common">Rape pollen beetle</name>
    <name type="synonym">Meligethes aeneus</name>
    <dbReference type="NCBI Taxonomy" id="1431903"/>
    <lineage>
        <taxon>Eukaryota</taxon>
        <taxon>Metazoa</taxon>
        <taxon>Ecdysozoa</taxon>
        <taxon>Arthropoda</taxon>
        <taxon>Hexapoda</taxon>
        <taxon>Insecta</taxon>
        <taxon>Pterygota</taxon>
        <taxon>Neoptera</taxon>
        <taxon>Endopterygota</taxon>
        <taxon>Coleoptera</taxon>
        <taxon>Polyphaga</taxon>
        <taxon>Cucujiformia</taxon>
        <taxon>Nitidulidae</taxon>
        <taxon>Meligethinae</taxon>
        <taxon>Brassicogethes</taxon>
    </lineage>
</organism>
<feature type="transmembrane region" description="Helical" evidence="1">
    <location>
        <begin position="281"/>
        <end position="313"/>
    </location>
</feature>
<evidence type="ECO:0000313" key="3">
    <source>
        <dbReference type="EMBL" id="CAH0554070.1"/>
    </source>
</evidence>
<keyword evidence="1" id="KW-0472">Membrane</keyword>
<dbReference type="InterPro" id="IPR000595">
    <property type="entry name" value="cNMP-bd_dom"/>
</dbReference>
<dbReference type="GO" id="GO:0005249">
    <property type="term" value="F:voltage-gated potassium channel activity"/>
    <property type="evidence" value="ECO:0007669"/>
    <property type="project" value="TreeGrafter"/>
</dbReference>
<evidence type="ECO:0000256" key="1">
    <source>
        <dbReference type="SAM" id="Phobius"/>
    </source>
</evidence>
<dbReference type="Proteomes" id="UP001154078">
    <property type="component" value="Chromosome 3"/>
</dbReference>
<dbReference type="Pfam" id="PF00027">
    <property type="entry name" value="cNMP_binding"/>
    <property type="match status" value="1"/>
</dbReference>
<name>A0A9P0AZS1_BRAAE</name>
<keyword evidence="1" id="KW-0812">Transmembrane</keyword>
<proteinExistence type="predicted"/>
<dbReference type="GO" id="GO:0035725">
    <property type="term" value="P:sodium ion transmembrane transport"/>
    <property type="evidence" value="ECO:0007669"/>
    <property type="project" value="TreeGrafter"/>
</dbReference>
<keyword evidence="1" id="KW-1133">Transmembrane helix</keyword>
<feature type="domain" description="Cyclic nucleotide-binding" evidence="2">
    <location>
        <begin position="389"/>
        <end position="504"/>
    </location>
</feature>
<dbReference type="GO" id="GO:0098855">
    <property type="term" value="C:HCN channel complex"/>
    <property type="evidence" value="ECO:0007669"/>
    <property type="project" value="TreeGrafter"/>
</dbReference>
<dbReference type="EMBL" id="OV121134">
    <property type="protein sequence ID" value="CAH0554070.1"/>
    <property type="molecule type" value="Genomic_DNA"/>
</dbReference>
<dbReference type="GO" id="GO:0003254">
    <property type="term" value="P:regulation of membrane depolarization"/>
    <property type="evidence" value="ECO:0007669"/>
    <property type="project" value="TreeGrafter"/>
</dbReference>
<feature type="transmembrane region" description="Helical" evidence="1">
    <location>
        <begin position="96"/>
        <end position="118"/>
    </location>
</feature>
<dbReference type="InterPro" id="IPR018490">
    <property type="entry name" value="cNMP-bd_dom_sf"/>
</dbReference>
<gene>
    <name evidence="3" type="ORF">MELIAE_LOCUS5923</name>
</gene>
<protein>
    <recommendedName>
        <fullName evidence="2">Cyclic nucleotide-binding domain-containing protein</fullName>
    </recommendedName>
</protein>
<evidence type="ECO:0000313" key="4">
    <source>
        <dbReference type="Proteomes" id="UP001154078"/>
    </source>
</evidence>
<feature type="transmembrane region" description="Helical" evidence="1">
    <location>
        <begin position="139"/>
        <end position="158"/>
    </location>
</feature>
<dbReference type="SMART" id="SM00100">
    <property type="entry name" value="cNMP"/>
    <property type="match status" value="1"/>
</dbReference>